<dbReference type="EMBL" id="KZ825202">
    <property type="protein sequence ID" value="PYI14816.1"/>
    <property type="molecule type" value="Genomic_DNA"/>
</dbReference>
<proteinExistence type="predicted"/>
<feature type="domain" description="Peptidase M60" evidence="2">
    <location>
        <begin position="274"/>
        <end position="587"/>
    </location>
</feature>
<reference evidence="3 4" key="1">
    <citation type="submission" date="2018-02" db="EMBL/GenBank/DDBJ databases">
        <title>The genomes of Aspergillus section Nigri reveals drivers in fungal speciation.</title>
        <authorList>
            <consortium name="DOE Joint Genome Institute"/>
            <person name="Vesth T.C."/>
            <person name="Nybo J."/>
            <person name="Theobald S."/>
            <person name="Brandl J."/>
            <person name="Frisvad J.C."/>
            <person name="Nielsen K.F."/>
            <person name="Lyhne E.K."/>
            <person name="Kogle M.E."/>
            <person name="Kuo A."/>
            <person name="Riley R."/>
            <person name="Clum A."/>
            <person name="Nolan M."/>
            <person name="Lipzen A."/>
            <person name="Salamov A."/>
            <person name="Henrissat B."/>
            <person name="Wiebenga A."/>
            <person name="De vries R.P."/>
            <person name="Grigoriev I.V."/>
            <person name="Mortensen U.H."/>
            <person name="Andersen M.R."/>
            <person name="Baker S.E."/>
        </authorList>
    </citation>
    <scope>NUCLEOTIDE SEQUENCE [LARGE SCALE GENOMIC DNA]</scope>
    <source>
        <strain evidence="3 4">CBS 115571</strain>
    </source>
</reference>
<organism evidence="3 4">
    <name type="scientific">Aspergillus violaceofuscus (strain CBS 115571)</name>
    <dbReference type="NCBI Taxonomy" id="1450538"/>
    <lineage>
        <taxon>Eukaryota</taxon>
        <taxon>Fungi</taxon>
        <taxon>Dikarya</taxon>
        <taxon>Ascomycota</taxon>
        <taxon>Pezizomycotina</taxon>
        <taxon>Eurotiomycetes</taxon>
        <taxon>Eurotiomycetidae</taxon>
        <taxon>Eurotiales</taxon>
        <taxon>Aspergillaceae</taxon>
        <taxon>Aspergillus</taxon>
    </lineage>
</organism>
<dbReference type="InterPro" id="IPR035423">
    <property type="entry name" value="M60-like_N"/>
</dbReference>
<dbReference type="InterPro" id="IPR051244">
    <property type="entry name" value="TCAF"/>
</dbReference>
<accession>A0A2V5I5B4</accession>
<name>A0A2V5I5B4_ASPV1</name>
<dbReference type="PANTHER" id="PTHR15730:SF5">
    <property type="entry name" value="SI:CH211-210B2.2-RELATED"/>
    <property type="match status" value="1"/>
</dbReference>
<evidence type="ECO:0000313" key="4">
    <source>
        <dbReference type="Proteomes" id="UP000249829"/>
    </source>
</evidence>
<dbReference type="InterPro" id="IPR031161">
    <property type="entry name" value="Peptidase_M60_dom"/>
</dbReference>
<dbReference type="InterPro" id="IPR042279">
    <property type="entry name" value="Pep_M60_3"/>
</dbReference>
<dbReference type="AlphaFoldDB" id="A0A2V5I5B4"/>
<dbReference type="SMART" id="SM01276">
    <property type="entry name" value="M60-like"/>
    <property type="match status" value="1"/>
</dbReference>
<dbReference type="Proteomes" id="UP000249829">
    <property type="component" value="Unassembled WGS sequence"/>
</dbReference>
<protein>
    <submittedName>
        <fullName evidence="3">Putative cell wall associated protein</fullName>
    </submittedName>
</protein>
<dbReference type="Gene3D" id="3.40.390.80">
    <property type="entry name" value="Peptidase M60, enhancin-like domain 2"/>
    <property type="match status" value="1"/>
</dbReference>
<evidence type="ECO:0000256" key="1">
    <source>
        <dbReference type="SAM" id="MobiDB-lite"/>
    </source>
</evidence>
<dbReference type="Pfam" id="PF13402">
    <property type="entry name" value="Peptidase_M60"/>
    <property type="match status" value="1"/>
</dbReference>
<feature type="compositionally biased region" description="Basic and acidic residues" evidence="1">
    <location>
        <begin position="641"/>
        <end position="657"/>
    </location>
</feature>
<dbReference type="Gene3D" id="2.60.120.1250">
    <property type="entry name" value="Peptidase M60, enhancin-like domain 1"/>
    <property type="match status" value="1"/>
</dbReference>
<evidence type="ECO:0000259" key="2">
    <source>
        <dbReference type="PROSITE" id="PS51723"/>
    </source>
</evidence>
<dbReference type="Gene3D" id="1.10.390.30">
    <property type="entry name" value="Peptidase M60, enhancin-like domain 3"/>
    <property type="match status" value="1"/>
</dbReference>
<dbReference type="Pfam" id="PF17291">
    <property type="entry name" value="M60-like_N"/>
    <property type="match status" value="1"/>
</dbReference>
<sequence length="666" mass="74384">MHTSGSTDLCGAELSLLRLRESGILGGVLGAPERRPSTAELLDSCTSSNEWDFSLGTESSDDTKQSHLHRANEFLSESPGTKPRQISGQVYLHGPVGVSAHDSDIASSSEPTLEVVQHGSTVWYSAQRQVISPKVRYAGPGSVGRIVLETPDLSAFNITIGSVYGSCPGTSRGSKRIRCDWQKVSPGFFGWNDIGLSLSTDDNVELELPFTLTSYAGDKVVATKKTTLRWTTRRPLRYVQRQPERFPQPRTLVLPGLPAADSERSRLKQAFTFADFHCTGFYLNPGTPLHVQVDGVQPDGPLPQFLVGTPALVHPAIDSELLPNTLEQLPTMANGSHTVSSALGGILYVRYTAREDGEEVGPMTITLHDRTDAAQPFPFVREGITTDEQYRAMLAATTVPFAELSGRQVIVTGLAQDARPYAEQGQLQARLFRFYGEMIEAQDRFSGLLLDGQADTVDRASPLRPMVVQTQRGVNPNSYHWRVAVPRERHREVWGEYHLRRSWMMWHELGHQRQQTPIWSWKALTEITVNLYSLAVLRLSDPEARGRVAEWTQAKAYLARPAADKDFDKAGFYVSLVMFEQLRVIFGDSFYHRLHHGARRASPQATDADKKHYFLTQTAHLVKEDLTDYFTRWGLRPEPRSVAEMKKHPKPTEDYTKRPVYGGTAL</sequence>
<dbReference type="PANTHER" id="PTHR15730">
    <property type="entry name" value="EXPERIMENTAL AUTOIMMUNE PROSTATITIS ANTIGEN 2-RELATED"/>
    <property type="match status" value="1"/>
</dbReference>
<keyword evidence="4" id="KW-1185">Reference proteome</keyword>
<feature type="region of interest" description="Disordered" evidence="1">
    <location>
        <begin position="641"/>
        <end position="666"/>
    </location>
</feature>
<gene>
    <name evidence="3" type="ORF">BO99DRAFT_416459</name>
</gene>
<dbReference type="PROSITE" id="PS51723">
    <property type="entry name" value="PEPTIDASE_M60"/>
    <property type="match status" value="1"/>
</dbReference>
<dbReference type="OMA" id="SLVMFEQ"/>
<evidence type="ECO:0000313" key="3">
    <source>
        <dbReference type="EMBL" id="PYI14816.1"/>
    </source>
</evidence>